<dbReference type="EMBL" id="KZ613944">
    <property type="protein sequence ID" value="PMD41365.1"/>
    <property type="molecule type" value="Genomic_DNA"/>
</dbReference>
<feature type="domain" description="Beta-lactamase-like ARB-00930-like C-terminal" evidence="3">
    <location>
        <begin position="438"/>
        <end position="583"/>
    </location>
</feature>
<sequence length="586" mass="64119">MRASISVYNFVLLVNVIATDTSINPSLLLGPVFPAPRYLSTNFGFLATESQLSSTLNDCLTQGKSSFGSFTPNMSSVSISMFSTAQERPIFGFNFTGKGLNLSAGGVESVSVDTVFRIGSISKLFTVYAFLLHNGLELWQQPVTEYVPELRRLSQNSDTTFELDSVRWEEVTLGSLASHMSGIGRDYGSADLSLFPFPWTEHGLPQLAPADVPTCGGSQMHQKPCTREEYFEGFVDHHPVFRPHSTPIYSNTAFRILSYAIEAIVGDDINGIADKSIFKPLQLNHSSVSKPADNLGVIPQGDSMWSYDIGDEGPGGGMYSSSSDLAMFGRDILRNAQLPPSVTRRWMKPMTHTSGFTLSIGAPWEIWRTRSNITNGHIIDLYTKGGSIGLYESLLVLIPDYQVAVAILVAGADTSVINAVNIGEIVSQALIPVLHESAREEAERDLAGCYTAGATINSLMLLTTDELGLVVEKWINNGSDLLGLVEKYSQITGGGHVRSVRLFPTDLVEKIGNRTRVEYRILFDIETRKGPSIRIFDQDFTAWGQVDQNTYGKTGVDDVVVEFDAEGTAVSIEPRVLGVTLMKYQC</sequence>
<dbReference type="STRING" id="1149755.A0A2J6RS64"/>
<organism evidence="4 5">
    <name type="scientific">Hyaloscypha variabilis (strain UAMH 11265 / GT02V1 / F)</name>
    <name type="common">Meliniomyces variabilis</name>
    <dbReference type="NCBI Taxonomy" id="1149755"/>
    <lineage>
        <taxon>Eukaryota</taxon>
        <taxon>Fungi</taxon>
        <taxon>Dikarya</taxon>
        <taxon>Ascomycota</taxon>
        <taxon>Pezizomycotina</taxon>
        <taxon>Leotiomycetes</taxon>
        <taxon>Helotiales</taxon>
        <taxon>Hyaloscyphaceae</taxon>
        <taxon>Hyaloscypha</taxon>
        <taxon>Hyaloscypha variabilis</taxon>
    </lineage>
</organism>
<dbReference type="InterPro" id="IPR051478">
    <property type="entry name" value="Beta-lactamase-like_AB/R"/>
</dbReference>
<name>A0A2J6RS64_HYAVF</name>
<evidence type="ECO:0000256" key="1">
    <source>
        <dbReference type="SAM" id="SignalP"/>
    </source>
</evidence>
<keyword evidence="1" id="KW-0732">Signal</keyword>
<dbReference type="Gene3D" id="3.40.710.10">
    <property type="entry name" value="DD-peptidase/beta-lactamase superfamily"/>
    <property type="match status" value="1"/>
</dbReference>
<dbReference type="Pfam" id="PF26335">
    <property type="entry name" value="ARB_00930_C"/>
    <property type="match status" value="1"/>
</dbReference>
<protein>
    <submittedName>
        <fullName evidence="4">Beta-lactamase/transpeptidase-like protein</fullName>
    </submittedName>
</protein>
<dbReference type="SUPFAM" id="SSF56601">
    <property type="entry name" value="beta-lactamase/transpeptidase-like"/>
    <property type="match status" value="1"/>
</dbReference>
<evidence type="ECO:0000259" key="3">
    <source>
        <dbReference type="Pfam" id="PF26335"/>
    </source>
</evidence>
<dbReference type="AlphaFoldDB" id="A0A2J6RS64"/>
<feature type="domain" description="Beta-lactamase-related" evidence="2">
    <location>
        <begin position="107"/>
        <end position="414"/>
    </location>
</feature>
<gene>
    <name evidence="4" type="ORF">L207DRAFT_425777</name>
</gene>
<evidence type="ECO:0000259" key="2">
    <source>
        <dbReference type="Pfam" id="PF00144"/>
    </source>
</evidence>
<dbReference type="Pfam" id="PF00144">
    <property type="entry name" value="Beta-lactamase"/>
    <property type="match status" value="1"/>
</dbReference>
<dbReference type="PANTHER" id="PTHR22935:SF97">
    <property type="entry name" value="BETA-LACTAMASE-RELATED DOMAIN-CONTAINING PROTEIN"/>
    <property type="match status" value="1"/>
</dbReference>
<dbReference type="InterPro" id="IPR058664">
    <property type="entry name" value="ARB_00930-like_C"/>
</dbReference>
<accession>A0A2J6RS64</accession>
<dbReference type="Proteomes" id="UP000235786">
    <property type="component" value="Unassembled WGS sequence"/>
</dbReference>
<evidence type="ECO:0000313" key="4">
    <source>
        <dbReference type="EMBL" id="PMD41365.1"/>
    </source>
</evidence>
<feature type="chain" id="PRO_5014370064" evidence="1">
    <location>
        <begin position="19"/>
        <end position="586"/>
    </location>
</feature>
<keyword evidence="5" id="KW-1185">Reference proteome</keyword>
<dbReference type="PANTHER" id="PTHR22935">
    <property type="entry name" value="PENICILLIN-BINDING PROTEIN"/>
    <property type="match status" value="1"/>
</dbReference>
<evidence type="ECO:0000313" key="5">
    <source>
        <dbReference type="Proteomes" id="UP000235786"/>
    </source>
</evidence>
<reference evidence="4 5" key="1">
    <citation type="submission" date="2016-04" db="EMBL/GenBank/DDBJ databases">
        <title>A degradative enzymes factory behind the ericoid mycorrhizal symbiosis.</title>
        <authorList>
            <consortium name="DOE Joint Genome Institute"/>
            <person name="Martino E."/>
            <person name="Morin E."/>
            <person name="Grelet G."/>
            <person name="Kuo A."/>
            <person name="Kohler A."/>
            <person name="Daghino S."/>
            <person name="Barry K."/>
            <person name="Choi C."/>
            <person name="Cichocki N."/>
            <person name="Clum A."/>
            <person name="Copeland A."/>
            <person name="Hainaut M."/>
            <person name="Haridas S."/>
            <person name="Labutti K."/>
            <person name="Lindquist E."/>
            <person name="Lipzen A."/>
            <person name="Khouja H.-R."/>
            <person name="Murat C."/>
            <person name="Ohm R."/>
            <person name="Olson A."/>
            <person name="Spatafora J."/>
            <person name="Veneault-Fourrey C."/>
            <person name="Henrissat B."/>
            <person name="Grigoriev I."/>
            <person name="Martin F."/>
            <person name="Perotto S."/>
        </authorList>
    </citation>
    <scope>NUCLEOTIDE SEQUENCE [LARGE SCALE GENOMIC DNA]</scope>
    <source>
        <strain evidence="4 5">F</strain>
    </source>
</reference>
<dbReference type="InterPro" id="IPR001466">
    <property type="entry name" value="Beta-lactam-related"/>
</dbReference>
<feature type="signal peptide" evidence="1">
    <location>
        <begin position="1"/>
        <end position="18"/>
    </location>
</feature>
<dbReference type="InterPro" id="IPR012338">
    <property type="entry name" value="Beta-lactam/transpept-like"/>
</dbReference>
<proteinExistence type="predicted"/>
<dbReference type="OrthoDB" id="10250282at2759"/>